<keyword evidence="2" id="KW-1185">Reference proteome</keyword>
<accession>A0A0S3S9V7</accession>
<proteinExistence type="predicted"/>
<dbReference type="Proteomes" id="UP000291084">
    <property type="component" value="Chromosome 6"/>
</dbReference>
<reference evidence="1 2" key="1">
    <citation type="journal article" date="2015" name="Sci. Rep.">
        <title>The power of single molecule real-time sequencing technology in the de novo assembly of a eukaryotic genome.</title>
        <authorList>
            <person name="Sakai H."/>
            <person name="Naito K."/>
            <person name="Ogiso-Tanaka E."/>
            <person name="Takahashi Y."/>
            <person name="Iseki K."/>
            <person name="Muto C."/>
            <person name="Satou K."/>
            <person name="Teruya K."/>
            <person name="Shiroma A."/>
            <person name="Shimoji M."/>
            <person name="Hirano T."/>
            <person name="Itoh T."/>
            <person name="Kaga A."/>
            <person name="Tomooka N."/>
        </authorList>
    </citation>
    <scope>NUCLEOTIDE SEQUENCE [LARGE SCALE GENOMIC DNA]</scope>
    <source>
        <strain evidence="2">cv. Shumari</strain>
    </source>
</reference>
<gene>
    <name evidence="1" type="primary">Vigan.06G054700</name>
    <name evidence="1" type="ORF">VIGAN_06054700</name>
</gene>
<evidence type="ECO:0000313" key="1">
    <source>
        <dbReference type="EMBL" id="BAT89565.1"/>
    </source>
</evidence>
<evidence type="ECO:0000313" key="2">
    <source>
        <dbReference type="Proteomes" id="UP000291084"/>
    </source>
</evidence>
<name>A0A0S3S9V7_PHAAN</name>
<dbReference type="AlphaFoldDB" id="A0A0S3S9V7"/>
<feature type="non-terminal residue" evidence="1">
    <location>
        <position position="1"/>
    </location>
</feature>
<dbReference type="EMBL" id="AP015039">
    <property type="protein sequence ID" value="BAT89565.1"/>
    <property type="molecule type" value="Genomic_DNA"/>
</dbReference>
<protein>
    <submittedName>
        <fullName evidence="1">Uncharacterized protein</fullName>
    </submittedName>
</protein>
<sequence length="100" mass="11747">ELVRLSSFGLCVEGRFYLHCSSSLVEGKCRFLLPVRWSKEAFFRFVRRMKNDNIKNTNREPELEFDMSSDDQDLAQQVKLSPTFHQALTSFHATFHFSHC</sequence>
<organism evidence="1 2">
    <name type="scientific">Vigna angularis var. angularis</name>
    <dbReference type="NCBI Taxonomy" id="157739"/>
    <lineage>
        <taxon>Eukaryota</taxon>
        <taxon>Viridiplantae</taxon>
        <taxon>Streptophyta</taxon>
        <taxon>Embryophyta</taxon>
        <taxon>Tracheophyta</taxon>
        <taxon>Spermatophyta</taxon>
        <taxon>Magnoliopsida</taxon>
        <taxon>eudicotyledons</taxon>
        <taxon>Gunneridae</taxon>
        <taxon>Pentapetalae</taxon>
        <taxon>rosids</taxon>
        <taxon>fabids</taxon>
        <taxon>Fabales</taxon>
        <taxon>Fabaceae</taxon>
        <taxon>Papilionoideae</taxon>
        <taxon>50 kb inversion clade</taxon>
        <taxon>NPAAA clade</taxon>
        <taxon>indigoferoid/millettioid clade</taxon>
        <taxon>Phaseoleae</taxon>
        <taxon>Vigna</taxon>
    </lineage>
</organism>